<dbReference type="Proteomes" id="UP001195483">
    <property type="component" value="Unassembled WGS sequence"/>
</dbReference>
<dbReference type="EMBL" id="JAEAOA010000086">
    <property type="protein sequence ID" value="KAK3579976.1"/>
    <property type="molecule type" value="Genomic_DNA"/>
</dbReference>
<comment type="caution">
    <text evidence="1">The sequence shown here is derived from an EMBL/GenBank/DDBJ whole genome shotgun (WGS) entry which is preliminary data.</text>
</comment>
<protein>
    <submittedName>
        <fullName evidence="1">Uncharacterized protein</fullName>
    </submittedName>
</protein>
<dbReference type="AlphaFoldDB" id="A0AAE0VJJ2"/>
<evidence type="ECO:0000313" key="1">
    <source>
        <dbReference type="EMBL" id="KAK3579976.1"/>
    </source>
</evidence>
<keyword evidence="2" id="KW-1185">Reference proteome</keyword>
<organism evidence="1 2">
    <name type="scientific">Potamilus streckersoni</name>
    <dbReference type="NCBI Taxonomy" id="2493646"/>
    <lineage>
        <taxon>Eukaryota</taxon>
        <taxon>Metazoa</taxon>
        <taxon>Spiralia</taxon>
        <taxon>Lophotrochozoa</taxon>
        <taxon>Mollusca</taxon>
        <taxon>Bivalvia</taxon>
        <taxon>Autobranchia</taxon>
        <taxon>Heteroconchia</taxon>
        <taxon>Palaeoheterodonta</taxon>
        <taxon>Unionida</taxon>
        <taxon>Unionoidea</taxon>
        <taxon>Unionidae</taxon>
        <taxon>Ambleminae</taxon>
        <taxon>Lampsilini</taxon>
        <taxon>Potamilus</taxon>
    </lineage>
</organism>
<evidence type="ECO:0000313" key="2">
    <source>
        <dbReference type="Proteomes" id="UP001195483"/>
    </source>
</evidence>
<sequence>MVGWSSDEIRQGQLQDPNITPIMVQAEERSGRPEWSNISGSPSELKTFLHGYEKPMSGKLRWQLKKFEEMFFKTVSKCCVRPPEFARRRELKNYLAADTNSRLRVVCVWCTDEEEVFSRMLDLKQDVKQGRYILKLLMIYLWSSLERGMVSRMTLHPRD</sequence>
<name>A0AAE0VJJ2_9BIVA</name>
<reference evidence="1" key="1">
    <citation type="journal article" date="2021" name="Genome Biol. Evol.">
        <title>A High-Quality Reference Genome for a Parasitic Bivalve with Doubly Uniparental Inheritance (Bivalvia: Unionida).</title>
        <authorList>
            <person name="Smith C.H."/>
        </authorList>
    </citation>
    <scope>NUCLEOTIDE SEQUENCE</scope>
    <source>
        <strain evidence="1">CHS0354</strain>
    </source>
</reference>
<accession>A0AAE0VJJ2</accession>
<reference evidence="1" key="3">
    <citation type="submission" date="2023-05" db="EMBL/GenBank/DDBJ databases">
        <authorList>
            <person name="Smith C.H."/>
        </authorList>
    </citation>
    <scope>NUCLEOTIDE SEQUENCE</scope>
    <source>
        <strain evidence="1">CHS0354</strain>
        <tissue evidence="1">Mantle</tissue>
    </source>
</reference>
<reference evidence="1" key="2">
    <citation type="journal article" date="2021" name="Genome Biol. Evol.">
        <title>Developing a high-quality reference genome for a parasitic bivalve with doubly uniparental inheritance (Bivalvia: Unionida).</title>
        <authorList>
            <person name="Smith C.H."/>
        </authorList>
    </citation>
    <scope>NUCLEOTIDE SEQUENCE</scope>
    <source>
        <strain evidence="1">CHS0354</strain>
        <tissue evidence="1">Mantle</tissue>
    </source>
</reference>
<gene>
    <name evidence="1" type="ORF">CHS0354_000853</name>
</gene>
<proteinExistence type="predicted"/>